<keyword evidence="3" id="KW-0347">Helicase</keyword>
<keyword evidence="1" id="KW-0547">Nucleotide-binding</keyword>
<reference evidence="5 6" key="1">
    <citation type="submission" date="2023-02" db="EMBL/GenBank/DDBJ databases">
        <title>LHISI_Scaffold_Assembly.</title>
        <authorList>
            <person name="Stuart O.P."/>
            <person name="Cleave R."/>
            <person name="Magrath M.J.L."/>
            <person name="Mikheyev A.S."/>
        </authorList>
    </citation>
    <scope>NUCLEOTIDE SEQUENCE [LARGE SCALE GENOMIC DNA]</scope>
    <source>
        <strain evidence="5">Daus_M_001</strain>
        <tissue evidence="5">Leg muscle</tissue>
    </source>
</reference>
<organism evidence="5 6">
    <name type="scientific">Dryococelus australis</name>
    <dbReference type="NCBI Taxonomy" id="614101"/>
    <lineage>
        <taxon>Eukaryota</taxon>
        <taxon>Metazoa</taxon>
        <taxon>Ecdysozoa</taxon>
        <taxon>Arthropoda</taxon>
        <taxon>Hexapoda</taxon>
        <taxon>Insecta</taxon>
        <taxon>Pterygota</taxon>
        <taxon>Neoptera</taxon>
        <taxon>Polyneoptera</taxon>
        <taxon>Phasmatodea</taxon>
        <taxon>Verophasmatodea</taxon>
        <taxon>Anareolatae</taxon>
        <taxon>Phasmatidae</taxon>
        <taxon>Eurycanthinae</taxon>
        <taxon>Dryococelus</taxon>
    </lineage>
</organism>
<sequence>MELQGWGNEIPEKTYSPAVLFGTIPTYKNLVATTPGSKSGLPRKLPRPKGSILFCTTGMLLQFMRSDPGLRNISHLILDEVHERDVISDFVITILKDVMPKVCMMYRTWGNIMTVAPPRATITAATSYSIDMKRLDVHMGTQPGVHSGHKEKVLCWKAKWLKSRIGRKYYLCFSRSFRSFKSVKQQEPQGWRKHLRHSKVKMREMDDYKDFIEPYVR</sequence>
<proteinExistence type="predicted"/>
<dbReference type="InterPro" id="IPR027417">
    <property type="entry name" value="P-loop_NTPase"/>
</dbReference>
<accession>A0ABQ9G4P1</accession>
<protein>
    <recommendedName>
        <fullName evidence="7">RNA helicase</fullName>
    </recommendedName>
</protein>
<keyword evidence="2" id="KW-0378">Hydrolase</keyword>
<evidence type="ECO:0000256" key="3">
    <source>
        <dbReference type="ARBA" id="ARBA00022806"/>
    </source>
</evidence>
<evidence type="ECO:0000256" key="4">
    <source>
        <dbReference type="ARBA" id="ARBA00022840"/>
    </source>
</evidence>
<evidence type="ECO:0000313" key="5">
    <source>
        <dbReference type="EMBL" id="KAJ8866323.1"/>
    </source>
</evidence>
<dbReference type="Proteomes" id="UP001159363">
    <property type="component" value="Chromosome 15"/>
</dbReference>
<dbReference type="InterPro" id="IPR002464">
    <property type="entry name" value="DNA/RNA_helicase_DEAH_CS"/>
</dbReference>
<dbReference type="EMBL" id="JARBHB010000016">
    <property type="protein sequence ID" value="KAJ8866323.1"/>
    <property type="molecule type" value="Genomic_DNA"/>
</dbReference>
<keyword evidence="6" id="KW-1185">Reference proteome</keyword>
<evidence type="ECO:0008006" key="7">
    <source>
        <dbReference type="Google" id="ProtNLM"/>
    </source>
</evidence>
<comment type="caution">
    <text evidence="5">The sequence shown here is derived from an EMBL/GenBank/DDBJ whole genome shotgun (WGS) entry which is preliminary data.</text>
</comment>
<dbReference type="PANTHER" id="PTHR18934:SF237">
    <property type="entry name" value="ATP-DEPENDENT DNA_RNA HELICASE DHX36"/>
    <property type="match status" value="1"/>
</dbReference>
<dbReference type="Gene3D" id="3.40.50.300">
    <property type="entry name" value="P-loop containing nucleotide triphosphate hydrolases"/>
    <property type="match status" value="1"/>
</dbReference>
<evidence type="ECO:0000313" key="6">
    <source>
        <dbReference type="Proteomes" id="UP001159363"/>
    </source>
</evidence>
<name>A0ABQ9G4P1_9NEOP</name>
<gene>
    <name evidence="5" type="ORF">PR048_032166</name>
</gene>
<dbReference type="PROSITE" id="PS00690">
    <property type="entry name" value="DEAH_ATP_HELICASE"/>
    <property type="match status" value="1"/>
</dbReference>
<evidence type="ECO:0000256" key="2">
    <source>
        <dbReference type="ARBA" id="ARBA00022801"/>
    </source>
</evidence>
<evidence type="ECO:0000256" key="1">
    <source>
        <dbReference type="ARBA" id="ARBA00022741"/>
    </source>
</evidence>
<keyword evidence="4" id="KW-0067">ATP-binding</keyword>
<dbReference type="PANTHER" id="PTHR18934">
    <property type="entry name" value="ATP-DEPENDENT RNA HELICASE"/>
    <property type="match status" value="1"/>
</dbReference>
<dbReference type="SUPFAM" id="SSF52540">
    <property type="entry name" value="P-loop containing nucleoside triphosphate hydrolases"/>
    <property type="match status" value="1"/>
</dbReference>